<feature type="compositionally biased region" description="Low complexity" evidence="1">
    <location>
        <begin position="236"/>
        <end position="248"/>
    </location>
</feature>
<feature type="compositionally biased region" description="Gly residues" evidence="1">
    <location>
        <begin position="86"/>
        <end position="100"/>
    </location>
</feature>
<keyword evidence="4" id="KW-1185">Reference proteome</keyword>
<gene>
    <name evidence="3" type="ORF">QBC34DRAFT_385384</name>
</gene>
<organism evidence="3 4">
    <name type="scientific">Podospora aff. communis PSN243</name>
    <dbReference type="NCBI Taxonomy" id="3040156"/>
    <lineage>
        <taxon>Eukaryota</taxon>
        <taxon>Fungi</taxon>
        <taxon>Dikarya</taxon>
        <taxon>Ascomycota</taxon>
        <taxon>Pezizomycotina</taxon>
        <taxon>Sordariomycetes</taxon>
        <taxon>Sordariomycetidae</taxon>
        <taxon>Sordariales</taxon>
        <taxon>Podosporaceae</taxon>
        <taxon>Podospora</taxon>
    </lineage>
</organism>
<evidence type="ECO:0000313" key="4">
    <source>
        <dbReference type="Proteomes" id="UP001321760"/>
    </source>
</evidence>
<dbReference type="AlphaFoldDB" id="A0AAV9GA07"/>
<accession>A0AAV9GA07</accession>
<feature type="region of interest" description="Disordered" evidence="1">
    <location>
        <begin position="62"/>
        <end position="100"/>
    </location>
</feature>
<feature type="signal peptide" evidence="2">
    <location>
        <begin position="1"/>
        <end position="22"/>
    </location>
</feature>
<reference evidence="3" key="2">
    <citation type="submission" date="2023-05" db="EMBL/GenBank/DDBJ databases">
        <authorList>
            <consortium name="Lawrence Berkeley National Laboratory"/>
            <person name="Steindorff A."/>
            <person name="Hensen N."/>
            <person name="Bonometti L."/>
            <person name="Westerberg I."/>
            <person name="Brannstrom I.O."/>
            <person name="Guillou S."/>
            <person name="Cros-Aarteil S."/>
            <person name="Calhoun S."/>
            <person name="Haridas S."/>
            <person name="Kuo A."/>
            <person name="Mondo S."/>
            <person name="Pangilinan J."/>
            <person name="Riley R."/>
            <person name="Labutti K."/>
            <person name="Andreopoulos B."/>
            <person name="Lipzen A."/>
            <person name="Chen C."/>
            <person name="Yanf M."/>
            <person name="Daum C."/>
            <person name="Ng V."/>
            <person name="Clum A."/>
            <person name="Ohm R."/>
            <person name="Martin F."/>
            <person name="Silar P."/>
            <person name="Natvig D."/>
            <person name="Lalanne C."/>
            <person name="Gautier V."/>
            <person name="Ament-Velasquez S.L."/>
            <person name="Kruys A."/>
            <person name="Hutchinson M.I."/>
            <person name="Powell A.J."/>
            <person name="Barry K."/>
            <person name="Miller A.N."/>
            <person name="Grigoriev I.V."/>
            <person name="Debuchy R."/>
            <person name="Gladieux P."/>
            <person name="Thoren M.H."/>
            <person name="Johannesson H."/>
        </authorList>
    </citation>
    <scope>NUCLEOTIDE SEQUENCE</scope>
    <source>
        <strain evidence="3">PSN243</strain>
    </source>
</reference>
<feature type="compositionally biased region" description="Low complexity" evidence="1">
    <location>
        <begin position="187"/>
        <end position="196"/>
    </location>
</feature>
<evidence type="ECO:0000256" key="2">
    <source>
        <dbReference type="SAM" id="SignalP"/>
    </source>
</evidence>
<feature type="compositionally biased region" description="Low complexity" evidence="1">
    <location>
        <begin position="149"/>
        <end position="160"/>
    </location>
</feature>
<comment type="caution">
    <text evidence="3">The sequence shown here is derived from an EMBL/GenBank/DDBJ whole genome shotgun (WGS) entry which is preliminary data.</text>
</comment>
<dbReference type="EMBL" id="MU865978">
    <property type="protein sequence ID" value="KAK4444391.1"/>
    <property type="molecule type" value="Genomic_DNA"/>
</dbReference>
<name>A0AAV9GA07_9PEZI</name>
<sequence length="506" mass="50495">MKASSLSALLVALLATPQSSLGRSIPRNIRSGDEPNGHDVAYWRHATTNRCTDNPCRNLELGSALNNPSKRAGTPPPVPKPIVKPGAGGAGGAGGGAGAGGVGKGGAGVGAGGAGVGAGGVRPPPGGAAPGAPAGGAPGTPAGQGLGAPYGQAPGTGAAPRPVPAPAPVGGAAPAPAPAPVGGAAGGVAPAPVPVGGAAGGAAPAGGIANPVMAGGVKRPLNSPGQGQPDPKFPKPGDSSSGSSSGGSPPAGPSQPRPPANPAPGAPAGGRPITVFNPPGGGAPRPRDPPAGQVPRGPDGFPVATGRNPQFVIDRNRNGPVDLTTKGYKTTAEDAEFDESMYEVFNSAGFRVAMVEAKKSEGISVVKDLRFQQELDKNGKVRSEGDKTPQHARAFEAIAHTWTRDAGQPMNKMKALDFDAVENDGTRAVLERLLNGRESVTITRAANPREFQEVLDTPLGRIGDDIVSFTPINKQVDRFELQRVRADIDPDEIGDNPVPAFQVHFA</sequence>
<feature type="compositionally biased region" description="Gly residues" evidence="1">
    <location>
        <begin position="133"/>
        <end position="148"/>
    </location>
</feature>
<dbReference type="Proteomes" id="UP001321760">
    <property type="component" value="Unassembled WGS sequence"/>
</dbReference>
<proteinExistence type="predicted"/>
<evidence type="ECO:0000256" key="1">
    <source>
        <dbReference type="SAM" id="MobiDB-lite"/>
    </source>
</evidence>
<reference evidence="3" key="1">
    <citation type="journal article" date="2023" name="Mol. Phylogenet. Evol.">
        <title>Genome-scale phylogeny and comparative genomics of the fungal order Sordariales.</title>
        <authorList>
            <person name="Hensen N."/>
            <person name="Bonometti L."/>
            <person name="Westerberg I."/>
            <person name="Brannstrom I.O."/>
            <person name="Guillou S."/>
            <person name="Cros-Aarteil S."/>
            <person name="Calhoun S."/>
            <person name="Haridas S."/>
            <person name="Kuo A."/>
            <person name="Mondo S."/>
            <person name="Pangilinan J."/>
            <person name="Riley R."/>
            <person name="LaButti K."/>
            <person name="Andreopoulos B."/>
            <person name="Lipzen A."/>
            <person name="Chen C."/>
            <person name="Yan M."/>
            <person name="Daum C."/>
            <person name="Ng V."/>
            <person name="Clum A."/>
            <person name="Steindorff A."/>
            <person name="Ohm R.A."/>
            <person name="Martin F."/>
            <person name="Silar P."/>
            <person name="Natvig D.O."/>
            <person name="Lalanne C."/>
            <person name="Gautier V."/>
            <person name="Ament-Velasquez S.L."/>
            <person name="Kruys A."/>
            <person name="Hutchinson M.I."/>
            <person name="Powell A.J."/>
            <person name="Barry K."/>
            <person name="Miller A.N."/>
            <person name="Grigoriev I.V."/>
            <person name="Debuchy R."/>
            <person name="Gladieux P."/>
            <person name="Hiltunen Thoren M."/>
            <person name="Johannesson H."/>
        </authorList>
    </citation>
    <scope>NUCLEOTIDE SEQUENCE</scope>
    <source>
        <strain evidence="3">PSN243</strain>
    </source>
</reference>
<protein>
    <submittedName>
        <fullName evidence="3">Uncharacterized protein</fullName>
    </submittedName>
</protein>
<feature type="compositionally biased region" description="Pro residues" evidence="1">
    <location>
        <begin position="250"/>
        <end position="265"/>
    </location>
</feature>
<feature type="chain" id="PRO_5043731824" evidence="2">
    <location>
        <begin position="23"/>
        <end position="506"/>
    </location>
</feature>
<keyword evidence="2" id="KW-0732">Signal</keyword>
<evidence type="ECO:0000313" key="3">
    <source>
        <dbReference type="EMBL" id="KAK4444391.1"/>
    </source>
</evidence>
<feature type="region of interest" description="Disordered" evidence="1">
    <location>
        <begin position="121"/>
        <end position="319"/>
    </location>
</feature>